<feature type="domain" description="Secretion system C-terminal sorting" evidence="1">
    <location>
        <begin position="457"/>
        <end position="531"/>
    </location>
</feature>
<proteinExistence type="predicted"/>
<name>A0ABU5SQ73_9BACT</name>
<evidence type="ECO:0000313" key="3">
    <source>
        <dbReference type="Proteomes" id="UP001302222"/>
    </source>
</evidence>
<gene>
    <name evidence="2" type="ORF">VB798_22860</name>
</gene>
<dbReference type="RefSeq" id="WP_323689563.1">
    <property type="nucleotide sequence ID" value="NZ_JAYGIM010000021.1"/>
</dbReference>
<evidence type="ECO:0000259" key="1">
    <source>
        <dbReference type="Pfam" id="PF18962"/>
    </source>
</evidence>
<protein>
    <submittedName>
        <fullName evidence="2">T9SS type A sorting domain-containing protein</fullName>
    </submittedName>
</protein>
<comment type="caution">
    <text evidence="2">The sequence shown here is derived from an EMBL/GenBank/DDBJ whole genome shotgun (WGS) entry which is preliminary data.</text>
</comment>
<dbReference type="NCBIfam" id="TIGR04183">
    <property type="entry name" value="Por_Secre_tail"/>
    <property type="match status" value="1"/>
</dbReference>
<sequence length="534" mass="54884">YTITVTPTTNTTYTLTSVSNACGTITTNTNNSAVVTLTPQTIATSSITGSPFCLGAKVNVAYTATGVIKTGNVFTAQLSNATGSFATGVTTIGTLSSTLSTGTIATTLPSNATAGTAYRIRVISSSPAINGTDNGVNLAINALPTATLAGTQTIVSSNSAKLTVNLTGSSPWSVVVNGQTYSNITASPYTITVTPTANTTYTLTSVSNACGTITTNTNNSAVVTLTPQTIATSSITGSPFCLGAKVNVAYTATGVIKTGNVFTAQLSNATGSFATGVTTIGTLTSTLSTGTIATTLPSNATAGTAYRIRVISSSPAINGTDNGVNLAINGQPTATLAGTQSIVSSNSAKLTVNLTGSSPWSVVVNGQTYSNITASPYTITVTPTTNTTYTLTSVSNACGTVNVTAGNTATVTLTPQTMGSDPRFLTNPLIITNKRISDTLDTPKTSTIDYEHLEFKIYPNPSEGLVKIDYPSNTEEGIIIHLRSIDGKEIQKINEKAKRGDNTFQLTVLSSGIYFIVLQSDSGIKMEKKVQILK</sequence>
<dbReference type="Pfam" id="PF18962">
    <property type="entry name" value="Por_Secre_tail"/>
    <property type="match status" value="1"/>
</dbReference>
<evidence type="ECO:0000313" key="2">
    <source>
        <dbReference type="EMBL" id="MEA5429451.1"/>
    </source>
</evidence>
<dbReference type="InterPro" id="IPR026444">
    <property type="entry name" value="Secre_tail"/>
</dbReference>
<dbReference type="EMBL" id="JAYGIM010000021">
    <property type="protein sequence ID" value="MEA5429451.1"/>
    <property type="molecule type" value="Genomic_DNA"/>
</dbReference>
<feature type="non-terminal residue" evidence="2">
    <location>
        <position position="1"/>
    </location>
</feature>
<keyword evidence="3" id="KW-1185">Reference proteome</keyword>
<reference evidence="2 3" key="1">
    <citation type="submission" date="2023-12" db="EMBL/GenBank/DDBJ databases">
        <title>Novel species of the genus Arcicella isolated from rivers.</title>
        <authorList>
            <person name="Lu H."/>
        </authorList>
    </citation>
    <scope>NUCLEOTIDE SEQUENCE [LARGE SCALE GENOMIC DNA]</scope>
    <source>
        <strain evidence="2 3">DC25W</strain>
    </source>
</reference>
<accession>A0ABU5SQ73</accession>
<organism evidence="2 3">
    <name type="scientific">Arcicella lustrica</name>
    <dbReference type="NCBI Taxonomy" id="2984196"/>
    <lineage>
        <taxon>Bacteria</taxon>
        <taxon>Pseudomonadati</taxon>
        <taxon>Bacteroidota</taxon>
        <taxon>Cytophagia</taxon>
        <taxon>Cytophagales</taxon>
        <taxon>Flectobacillaceae</taxon>
        <taxon>Arcicella</taxon>
    </lineage>
</organism>
<dbReference type="Proteomes" id="UP001302222">
    <property type="component" value="Unassembled WGS sequence"/>
</dbReference>